<proteinExistence type="inferred from homology"/>
<reference evidence="3 4" key="1">
    <citation type="submission" date="2019-01" db="EMBL/GenBank/DDBJ databases">
        <title>Genomes sequencing and comparative genomics of infectious freshwater microsporidia, Cucumispora dikerogammari and Thelohania contejeani.</title>
        <authorList>
            <person name="Cormier A."/>
            <person name="Giraud I."/>
            <person name="Wattier R."/>
            <person name="Teixeira M."/>
            <person name="Grandjean F."/>
            <person name="Rigaud T."/>
            <person name="Cordaux R."/>
        </authorList>
    </citation>
    <scope>NUCLEOTIDE SEQUENCE [LARGE SCALE GENOMIC DNA]</scope>
    <source>
        <strain evidence="3">T1</strain>
        <tissue evidence="3">Spores</tissue>
    </source>
</reference>
<evidence type="ECO:0000259" key="2">
    <source>
        <dbReference type="Pfam" id="PF03435"/>
    </source>
</evidence>
<dbReference type="InterPro" id="IPR005097">
    <property type="entry name" value="Sacchrp_dh_NADP-bd"/>
</dbReference>
<comment type="caution">
    <text evidence="3">The sequence shown here is derived from an EMBL/GenBank/DDBJ whole genome shotgun (WGS) entry which is preliminary data.</text>
</comment>
<dbReference type="SUPFAM" id="SSF51735">
    <property type="entry name" value="NAD(P)-binding Rossmann-fold domains"/>
    <property type="match status" value="1"/>
</dbReference>
<accession>A0ABQ7HVY1</accession>
<evidence type="ECO:0000256" key="1">
    <source>
        <dbReference type="ARBA" id="ARBA00038048"/>
    </source>
</evidence>
<dbReference type="PANTHER" id="PTHR12286">
    <property type="entry name" value="SACCHAROPINE DEHYDROGENASE-LIKE OXIDOREDUCTASE"/>
    <property type="match status" value="1"/>
</dbReference>
<organism evidence="3 4">
    <name type="scientific">Astathelohania contejeani</name>
    <dbReference type="NCBI Taxonomy" id="164912"/>
    <lineage>
        <taxon>Eukaryota</taxon>
        <taxon>Fungi</taxon>
        <taxon>Fungi incertae sedis</taxon>
        <taxon>Microsporidia</taxon>
        <taxon>Astathelohaniidae</taxon>
        <taxon>Astathelohania</taxon>
    </lineage>
</organism>
<comment type="similarity">
    <text evidence="1">Belongs to the saccharopine dehydrogenase family.</text>
</comment>
<dbReference type="Proteomes" id="UP001516464">
    <property type="component" value="Unassembled WGS sequence"/>
</dbReference>
<dbReference type="PANTHER" id="PTHR12286:SF5">
    <property type="entry name" value="SACCHAROPINE DEHYDROGENASE-LIKE OXIDOREDUCTASE"/>
    <property type="match status" value="1"/>
</dbReference>
<dbReference type="EMBL" id="SBIQ01000315">
    <property type="protein sequence ID" value="KAF7680926.1"/>
    <property type="molecule type" value="Genomic_DNA"/>
</dbReference>
<dbReference type="Pfam" id="PF03435">
    <property type="entry name" value="Sacchrp_dh_NADP"/>
    <property type="match status" value="1"/>
</dbReference>
<protein>
    <submittedName>
        <fullName evidence="3">Saccharopine dehydrogenase-like oxidoreductase</fullName>
    </submittedName>
</protein>
<sequence length="392" mass="44266">MHKEYDIIVYGASGFTAKHVIARLAETEINLAVAGRNYNKIKANLSGIKELPILVAPIEDIRRITAQTRILVNCAGPYQLCGEEVVRACIHTNTHYLDITGETYFIEKIIDLFGKIAKERNIYIINCCGFDSIPSDIGVQVLKNAMNTSGCEYIRCDSVMRMSGAYINHTTYDSVLYGLQNVEKMRLLRKKNLKPSSKPKRKQLKKVFYNELTNSYNVIFMGTDASVVKRSQLMLAEECSEDPVEYYATFDVGSIFTCLKFLFYFSIIYILSKFRLGMSLLFNYPSFFTGGRVRKNGPTKEDVESASFEIIFKGEMLKNGVKSERILRVSGPDPGYITTSICVSTCALLLLEKINKKDESKFKGGVLTPACAFYGTDIVDRLRNKGIMFKME</sequence>
<dbReference type="InterPro" id="IPR051276">
    <property type="entry name" value="Saccharopine_DH-like_oxidrdct"/>
</dbReference>
<gene>
    <name evidence="3" type="primary">SCCPDH</name>
    <name evidence="3" type="ORF">TCON_2456</name>
</gene>
<evidence type="ECO:0000313" key="3">
    <source>
        <dbReference type="EMBL" id="KAF7680926.1"/>
    </source>
</evidence>
<name>A0ABQ7HVY1_9MICR</name>
<evidence type="ECO:0000313" key="4">
    <source>
        <dbReference type="Proteomes" id="UP001516464"/>
    </source>
</evidence>
<feature type="domain" description="Saccharopine dehydrogenase NADP binding" evidence="2">
    <location>
        <begin position="7"/>
        <end position="101"/>
    </location>
</feature>
<dbReference type="InterPro" id="IPR036291">
    <property type="entry name" value="NAD(P)-bd_dom_sf"/>
</dbReference>
<keyword evidence="4" id="KW-1185">Reference proteome</keyword>
<dbReference type="Gene3D" id="3.40.50.720">
    <property type="entry name" value="NAD(P)-binding Rossmann-like Domain"/>
    <property type="match status" value="1"/>
</dbReference>